<dbReference type="RefSeq" id="WP_232654644.1">
    <property type="nucleotide sequence ID" value="NZ_JAJSBI010000031.1"/>
</dbReference>
<comment type="caution">
    <text evidence="2">The sequence shown here is derived from an EMBL/GenBank/DDBJ whole genome shotgun (WGS) entry which is preliminary data.</text>
</comment>
<proteinExistence type="predicted"/>
<gene>
    <name evidence="2" type="ORF">LJ657_40240</name>
</gene>
<dbReference type="Proteomes" id="UP001108029">
    <property type="component" value="Unassembled WGS sequence"/>
</dbReference>
<name>A0A9Q3VZA4_9ACTN</name>
<evidence type="ECO:0000313" key="3">
    <source>
        <dbReference type="Proteomes" id="UP001108029"/>
    </source>
</evidence>
<sequence>MRWDFRTRVLLVVVAVLLSLTASLSAALLAYATGGGGHQAAGWGAGTFAGSMTITLGVLAILLS</sequence>
<evidence type="ECO:0000256" key="1">
    <source>
        <dbReference type="SAM" id="Phobius"/>
    </source>
</evidence>
<protein>
    <submittedName>
        <fullName evidence="2">Uncharacterized protein</fullName>
    </submittedName>
</protein>
<dbReference type="EMBL" id="JAJSBI010000031">
    <property type="protein sequence ID" value="MCD9879700.1"/>
    <property type="molecule type" value="Genomic_DNA"/>
</dbReference>
<accession>A0A9Q3VZA4</accession>
<keyword evidence="1" id="KW-1133">Transmembrane helix</keyword>
<feature type="transmembrane region" description="Helical" evidence="1">
    <location>
        <begin position="42"/>
        <end position="63"/>
    </location>
</feature>
<dbReference type="AlphaFoldDB" id="A0A9Q3VZA4"/>
<organism evidence="2 3">
    <name type="scientific">Streptomyces guryensis</name>
    <dbReference type="NCBI Taxonomy" id="2886947"/>
    <lineage>
        <taxon>Bacteria</taxon>
        <taxon>Bacillati</taxon>
        <taxon>Actinomycetota</taxon>
        <taxon>Actinomycetes</taxon>
        <taxon>Kitasatosporales</taxon>
        <taxon>Streptomycetaceae</taxon>
        <taxon>Streptomyces</taxon>
    </lineage>
</organism>
<keyword evidence="1" id="KW-0472">Membrane</keyword>
<evidence type="ECO:0000313" key="2">
    <source>
        <dbReference type="EMBL" id="MCD9879700.1"/>
    </source>
</evidence>
<reference evidence="2" key="1">
    <citation type="submission" date="2021-12" db="EMBL/GenBank/DDBJ databases">
        <authorList>
            <person name="Lee J.-H."/>
            <person name="Kim S.-B."/>
        </authorList>
    </citation>
    <scope>NUCLEOTIDE SEQUENCE</scope>
    <source>
        <strain evidence="2">NR30</strain>
    </source>
</reference>
<keyword evidence="1" id="KW-0812">Transmembrane</keyword>
<keyword evidence="3" id="KW-1185">Reference proteome</keyword>